<accession>A0A1H3KZ87</accession>
<dbReference type="RefSeq" id="WP_092548964.1">
    <property type="nucleotide sequence ID" value="NZ_FNPZ01000001.1"/>
</dbReference>
<gene>
    <name evidence="6" type="ORF">SAMN05216554_0763</name>
</gene>
<dbReference type="EMBL" id="FNPZ01000001">
    <property type="protein sequence ID" value="SDY57481.1"/>
    <property type="molecule type" value="Genomic_DNA"/>
</dbReference>
<dbReference type="GO" id="GO:0000976">
    <property type="term" value="F:transcription cis-regulatory region binding"/>
    <property type="evidence" value="ECO:0007669"/>
    <property type="project" value="TreeGrafter"/>
</dbReference>
<evidence type="ECO:0000313" key="6">
    <source>
        <dbReference type="EMBL" id="SDY57481.1"/>
    </source>
</evidence>
<dbReference type="SUPFAM" id="SSF46689">
    <property type="entry name" value="Homeodomain-like"/>
    <property type="match status" value="1"/>
</dbReference>
<dbReference type="GO" id="GO:0003700">
    <property type="term" value="F:DNA-binding transcription factor activity"/>
    <property type="evidence" value="ECO:0007669"/>
    <property type="project" value="TreeGrafter"/>
</dbReference>
<dbReference type="PANTHER" id="PTHR30055">
    <property type="entry name" value="HTH-TYPE TRANSCRIPTIONAL REGULATOR RUTR"/>
    <property type="match status" value="1"/>
</dbReference>
<dbReference type="PROSITE" id="PS50977">
    <property type="entry name" value="HTH_TETR_2"/>
    <property type="match status" value="1"/>
</dbReference>
<evidence type="ECO:0000256" key="2">
    <source>
        <dbReference type="ARBA" id="ARBA00023125"/>
    </source>
</evidence>
<protein>
    <submittedName>
        <fullName evidence="6">Transcriptional regulator, TetR family</fullName>
    </submittedName>
</protein>
<dbReference type="AlphaFoldDB" id="A0A1H3KZ87"/>
<dbReference type="SUPFAM" id="SSF48498">
    <property type="entry name" value="Tetracyclin repressor-like, C-terminal domain"/>
    <property type="match status" value="1"/>
</dbReference>
<dbReference type="InterPro" id="IPR001647">
    <property type="entry name" value="HTH_TetR"/>
</dbReference>
<keyword evidence="3" id="KW-0804">Transcription</keyword>
<organism evidence="6 7">
    <name type="scientific">Herbiconiux ginsengi</name>
    <dbReference type="NCBI Taxonomy" id="381665"/>
    <lineage>
        <taxon>Bacteria</taxon>
        <taxon>Bacillati</taxon>
        <taxon>Actinomycetota</taxon>
        <taxon>Actinomycetes</taxon>
        <taxon>Micrococcales</taxon>
        <taxon>Microbacteriaceae</taxon>
        <taxon>Herbiconiux</taxon>
    </lineage>
</organism>
<dbReference type="InterPro" id="IPR036271">
    <property type="entry name" value="Tet_transcr_reg_TetR-rel_C_sf"/>
</dbReference>
<feature type="DNA-binding region" description="H-T-H motif" evidence="4">
    <location>
        <begin position="24"/>
        <end position="43"/>
    </location>
</feature>
<sequence>MSARERILDAAAEVMRTKGLVETTTREIARAAGCSEALLYKYFSDKQHIFTAVLKERMPRLSSPEALVGEGSFADNLTTLVAELVAFYRESFPIAASMLGSASLRAAHRASAGTTGGGPQVPALIVQQYIEREVSAGRVDAAADPAVAARVLTGAALFEALQAAYADESPTDTRARAVAIVNTTLHGLLERR</sequence>
<proteinExistence type="predicted"/>
<dbReference type="Gene3D" id="1.10.357.10">
    <property type="entry name" value="Tetracycline Repressor, domain 2"/>
    <property type="match status" value="1"/>
</dbReference>
<evidence type="ECO:0000256" key="3">
    <source>
        <dbReference type="ARBA" id="ARBA00023163"/>
    </source>
</evidence>
<reference evidence="6 7" key="1">
    <citation type="submission" date="2016-10" db="EMBL/GenBank/DDBJ databases">
        <authorList>
            <person name="de Groot N.N."/>
        </authorList>
    </citation>
    <scope>NUCLEOTIDE SEQUENCE [LARGE SCALE GENOMIC DNA]</scope>
    <source>
        <strain evidence="6 7">CGMCC 4.3491</strain>
    </source>
</reference>
<dbReference type="Pfam" id="PF00440">
    <property type="entry name" value="TetR_N"/>
    <property type="match status" value="1"/>
</dbReference>
<dbReference type="Gene3D" id="1.10.10.60">
    <property type="entry name" value="Homeodomain-like"/>
    <property type="match status" value="1"/>
</dbReference>
<dbReference type="InterPro" id="IPR050109">
    <property type="entry name" value="HTH-type_TetR-like_transc_reg"/>
</dbReference>
<keyword evidence="7" id="KW-1185">Reference proteome</keyword>
<keyword evidence="2 4" id="KW-0238">DNA-binding</keyword>
<evidence type="ECO:0000256" key="4">
    <source>
        <dbReference type="PROSITE-ProRule" id="PRU00335"/>
    </source>
</evidence>
<keyword evidence="1" id="KW-0805">Transcription regulation</keyword>
<name>A0A1H3KZ87_9MICO</name>
<dbReference type="PANTHER" id="PTHR30055:SF234">
    <property type="entry name" value="HTH-TYPE TRANSCRIPTIONAL REGULATOR BETI"/>
    <property type="match status" value="1"/>
</dbReference>
<dbReference type="STRING" id="381665.SAMN05216554_0763"/>
<dbReference type="Proteomes" id="UP000198891">
    <property type="component" value="Unassembled WGS sequence"/>
</dbReference>
<evidence type="ECO:0000259" key="5">
    <source>
        <dbReference type="PROSITE" id="PS50977"/>
    </source>
</evidence>
<dbReference type="PRINTS" id="PR00455">
    <property type="entry name" value="HTHTETR"/>
</dbReference>
<evidence type="ECO:0000313" key="7">
    <source>
        <dbReference type="Proteomes" id="UP000198891"/>
    </source>
</evidence>
<feature type="domain" description="HTH tetR-type" evidence="5">
    <location>
        <begin position="1"/>
        <end position="61"/>
    </location>
</feature>
<evidence type="ECO:0000256" key="1">
    <source>
        <dbReference type="ARBA" id="ARBA00023015"/>
    </source>
</evidence>
<dbReference type="OrthoDB" id="3472897at2"/>
<dbReference type="InterPro" id="IPR009057">
    <property type="entry name" value="Homeodomain-like_sf"/>
</dbReference>